<feature type="compositionally biased region" description="Basic and acidic residues" evidence="1">
    <location>
        <begin position="230"/>
        <end position="240"/>
    </location>
</feature>
<evidence type="ECO:0000313" key="2">
    <source>
        <dbReference type="EMBL" id="KAJ8869195.1"/>
    </source>
</evidence>
<feature type="compositionally biased region" description="Basic residues" evidence="1">
    <location>
        <begin position="252"/>
        <end position="263"/>
    </location>
</feature>
<gene>
    <name evidence="2" type="ORF">PR048_030767</name>
</gene>
<dbReference type="EMBL" id="JARBHB010000014">
    <property type="protein sequence ID" value="KAJ8869195.1"/>
    <property type="molecule type" value="Genomic_DNA"/>
</dbReference>
<evidence type="ECO:0000313" key="3">
    <source>
        <dbReference type="Proteomes" id="UP001159363"/>
    </source>
</evidence>
<reference evidence="2 3" key="1">
    <citation type="submission" date="2023-02" db="EMBL/GenBank/DDBJ databases">
        <title>LHISI_Scaffold_Assembly.</title>
        <authorList>
            <person name="Stuart O.P."/>
            <person name="Cleave R."/>
            <person name="Magrath M.J.L."/>
            <person name="Mikheyev A.S."/>
        </authorList>
    </citation>
    <scope>NUCLEOTIDE SEQUENCE [LARGE SCALE GENOMIC DNA]</scope>
    <source>
        <strain evidence="2">Daus_M_001</strain>
        <tissue evidence="2">Leg muscle</tissue>
    </source>
</reference>
<evidence type="ECO:0000256" key="1">
    <source>
        <dbReference type="SAM" id="MobiDB-lite"/>
    </source>
</evidence>
<sequence length="286" mass="31991">MPVWSGSASISWIGESCYKLNGINSLRSLLRSYVKRLAPHQAKGRGVMHRPLINLQDTWRRSIRPFNSIQNHARASSVESSSADELLVYSNISISNVLGVGGRWFSAVRLPTSHQGKPVPISSRALPDFRVWESCRTMPLVGGFSRGFPVYPTPLHADAAPYSPHFTLIGSQDLAPQFLICVVSADWLSCFHSTAAHHDAIGDDKLLLTVSRLYYDQESKQSRGVSEMDVNGRETTEKRRLGPSLLHNGRATIKRRKEKRSFRGRLEDDLPTLASPRRKLTTENTD</sequence>
<comment type="caution">
    <text evidence="2">The sequence shown here is derived from an EMBL/GenBank/DDBJ whole genome shotgun (WGS) entry which is preliminary data.</text>
</comment>
<organism evidence="2 3">
    <name type="scientific">Dryococelus australis</name>
    <dbReference type="NCBI Taxonomy" id="614101"/>
    <lineage>
        <taxon>Eukaryota</taxon>
        <taxon>Metazoa</taxon>
        <taxon>Ecdysozoa</taxon>
        <taxon>Arthropoda</taxon>
        <taxon>Hexapoda</taxon>
        <taxon>Insecta</taxon>
        <taxon>Pterygota</taxon>
        <taxon>Neoptera</taxon>
        <taxon>Polyneoptera</taxon>
        <taxon>Phasmatodea</taxon>
        <taxon>Verophasmatodea</taxon>
        <taxon>Anareolatae</taxon>
        <taxon>Phasmatidae</taxon>
        <taxon>Eurycanthinae</taxon>
        <taxon>Dryococelus</taxon>
    </lineage>
</organism>
<protein>
    <submittedName>
        <fullName evidence="2">Uncharacterized protein</fullName>
    </submittedName>
</protein>
<feature type="region of interest" description="Disordered" evidence="1">
    <location>
        <begin position="223"/>
        <end position="286"/>
    </location>
</feature>
<name>A0ABQ9G9U6_9NEOP</name>
<dbReference type="Proteomes" id="UP001159363">
    <property type="component" value="Chromosome 13"/>
</dbReference>
<proteinExistence type="predicted"/>
<keyword evidence="3" id="KW-1185">Reference proteome</keyword>
<accession>A0ABQ9G9U6</accession>